<dbReference type="AlphaFoldDB" id="A0A3Q7IZD9"/>
<reference evidence="2" key="2">
    <citation type="submission" date="2019-01" db="UniProtKB">
        <authorList>
            <consortium name="EnsemblPlants"/>
        </authorList>
    </citation>
    <scope>IDENTIFICATION</scope>
    <source>
        <strain evidence="2">cv. Heinz 1706</strain>
    </source>
</reference>
<dbReference type="Proteomes" id="UP000004994">
    <property type="component" value="Chromosome 11"/>
</dbReference>
<proteinExistence type="predicted"/>
<feature type="compositionally biased region" description="Polar residues" evidence="1">
    <location>
        <begin position="115"/>
        <end position="129"/>
    </location>
</feature>
<sequence length="136" mass="14739">MRSRRGVNVVLINCSVQGTRSTFCISIALRTIEIIATLVELGRQRKCAQSDSGAGGATLEMQKTVSAAEMVMPVHLVNVERPSLSGGLEPSETPQSKKQKKSGSTTKEVTPFYLDSTNPPESARLVQTDSNEDTWN</sequence>
<dbReference type="EnsemblPlants" id="Solyc11g068745.1.1">
    <property type="protein sequence ID" value="Solyc11g068745.1.1"/>
    <property type="gene ID" value="Solyc11g068745.1"/>
</dbReference>
<reference evidence="2" key="1">
    <citation type="journal article" date="2012" name="Nature">
        <title>The tomato genome sequence provides insights into fleshy fruit evolution.</title>
        <authorList>
            <consortium name="Tomato Genome Consortium"/>
        </authorList>
    </citation>
    <scope>NUCLEOTIDE SEQUENCE [LARGE SCALE GENOMIC DNA]</scope>
    <source>
        <strain evidence="2">cv. Heinz 1706</strain>
    </source>
</reference>
<accession>A0A3Q7IZD9</accession>
<name>A0A3Q7IZD9_SOLLC</name>
<evidence type="ECO:0000256" key="1">
    <source>
        <dbReference type="SAM" id="MobiDB-lite"/>
    </source>
</evidence>
<dbReference type="InParanoid" id="A0A3Q7IZD9"/>
<feature type="region of interest" description="Disordered" evidence="1">
    <location>
        <begin position="81"/>
        <end position="136"/>
    </location>
</feature>
<keyword evidence="3" id="KW-1185">Reference proteome</keyword>
<dbReference type="Gramene" id="Solyc11g068745.1.1">
    <property type="protein sequence ID" value="Solyc11g068745.1.1"/>
    <property type="gene ID" value="Solyc11g068745.1"/>
</dbReference>
<evidence type="ECO:0000313" key="2">
    <source>
        <dbReference type="EnsemblPlants" id="Solyc11g068745.1.1"/>
    </source>
</evidence>
<organism evidence="2">
    <name type="scientific">Solanum lycopersicum</name>
    <name type="common">Tomato</name>
    <name type="synonym">Lycopersicon esculentum</name>
    <dbReference type="NCBI Taxonomy" id="4081"/>
    <lineage>
        <taxon>Eukaryota</taxon>
        <taxon>Viridiplantae</taxon>
        <taxon>Streptophyta</taxon>
        <taxon>Embryophyta</taxon>
        <taxon>Tracheophyta</taxon>
        <taxon>Spermatophyta</taxon>
        <taxon>Magnoliopsida</taxon>
        <taxon>eudicotyledons</taxon>
        <taxon>Gunneridae</taxon>
        <taxon>Pentapetalae</taxon>
        <taxon>asterids</taxon>
        <taxon>lamiids</taxon>
        <taxon>Solanales</taxon>
        <taxon>Solanaceae</taxon>
        <taxon>Solanoideae</taxon>
        <taxon>Solaneae</taxon>
        <taxon>Solanum</taxon>
        <taxon>Solanum subgen. Lycopersicon</taxon>
    </lineage>
</organism>
<protein>
    <submittedName>
        <fullName evidence="2">Uncharacterized protein</fullName>
    </submittedName>
</protein>
<evidence type="ECO:0000313" key="3">
    <source>
        <dbReference type="Proteomes" id="UP000004994"/>
    </source>
</evidence>